<dbReference type="STRING" id="1448318.A0A319DRH9"/>
<dbReference type="SUPFAM" id="SSF47616">
    <property type="entry name" value="GST C-terminal domain-like"/>
    <property type="match status" value="1"/>
</dbReference>
<dbReference type="OrthoDB" id="4480493at2759"/>
<dbReference type="InterPro" id="IPR036282">
    <property type="entry name" value="Glutathione-S-Trfase_C_sf"/>
</dbReference>
<dbReference type="Proteomes" id="UP000248423">
    <property type="component" value="Unassembled WGS sequence"/>
</dbReference>
<dbReference type="Gene3D" id="1.20.1050.10">
    <property type="match status" value="1"/>
</dbReference>
<protein>
    <recommendedName>
        <fullName evidence="4">GST N-terminal domain-containing protein</fullName>
    </recommendedName>
</protein>
<evidence type="ECO:0000313" key="2">
    <source>
        <dbReference type="EMBL" id="PYI00326.1"/>
    </source>
</evidence>
<name>A0A319DRH9_ASPSB</name>
<reference evidence="2 3" key="1">
    <citation type="submission" date="2018-02" db="EMBL/GenBank/DDBJ databases">
        <title>The genomes of Aspergillus section Nigri reveals drivers in fungal speciation.</title>
        <authorList>
            <consortium name="DOE Joint Genome Institute"/>
            <person name="Vesth T.C."/>
            <person name="Nybo J."/>
            <person name="Theobald S."/>
            <person name="Brandl J."/>
            <person name="Frisvad J.C."/>
            <person name="Nielsen K.F."/>
            <person name="Lyhne E.K."/>
            <person name="Kogle M.E."/>
            <person name="Kuo A."/>
            <person name="Riley R."/>
            <person name="Clum A."/>
            <person name="Nolan M."/>
            <person name="Lipzen A."/>
            <person name="Salamov A."/>
            <person name="Henrissat B."/>
            <person name="Wiebenga A."/>
            <person name="De vries R.P."/>
            <person name="Grigoriev I.V."/>
            <person name="Mortensen U.H."/>
            <person name="Andersen M.R."/>
            <person name="Baker S.E."/>
        </authorList>
    </citation>
    <scope>NUCLEOTIDE SEQUENCE [LARGE SCALE GENOMIC DNA]</scope>
    <source>
        <strain evidence="2 3">CBS 121057</strain>
    </source>
</reference>
<gene>
    <name evidence="2" type="ORF">BO78DRAFT_439044</name>
</gene>
<feature type="compositionally biased region" description="Low complexity" evidence="1">
    <location>
        <begin position="23"/>
        <end position="33"/>
    </location>
</feature>
<dbReference type="AlphaFoldDB" id="A0A319DRH9"/>
<dbReference type="Gene3D" id="3.40.30.10">
    <property type="entry name" value="Glutaredoxin"/>
    <property type="match status" value="1"/>
</dbReference>
<evidence type="ECO:0008006" key="4">
    <source>
        <dbReference type="Google" id="ProtNLM"/>
    </source>
</evidence>
<feature type="compositionally biased region" description="Low complexity" evidence="1">
    <location>
        <begin position="62"/>
        <end position="79"/>
    </location>
</feature>
<dbReference type="VEuPathDB" id="FungiDB:BO78DRAFT_439044"/>
<keyword evidence="3" id="KW-1185">Reference proteome</keyword>
<evidence type="ECO:0000313" key="3">
    <source>
        <dbReference type="Proteomes" id="UP000248423"/>
    </source>
</evidence>
<sequence>MSNPPSIIYMGNHPLPALPTNTSPSDSPIYSPTSTPPPSWLLQPPQSPQWLHPPPSPPPHQPQIQPSHSNSPSNSNSHPNQDKNLPKIYILDGDTATGLSIRHFIRERGGLRIRSSFLPVIPKSHIHPSLVSEPTYTGDLPVLFLDHPARRPVRKIVGFGAITEYLDGVAVGGRRLYGETGEERAGVSSLVYVLEREVVGPLYEWSNLVYCEVGDGLGEKEGLRRRVRAGLQRVEEGLEERERGRRRRRDLEETGYLLGKFSAADVYFFGLVVAHVGRWEWIFDEGQRPRVTEYFDRVRQRPMTDLAGEFWDTETTTVVESGERWGYI</sequence>
<feature type="compositionally biased region" description="Pro residues" evidence="1">
    <location>
        <begin position="34"/>
        <end position="61"/>
    </location>
</feature>
<feature type="region of interest" description="Disordered" evidence="1">
    <location>
        <begin position="1"/>
        <end position="85"/>
    </location>
</feature>
<accession>A0A319DRH9</accession>
<organism evidence="2 3">
    <name type="scientific">Aspergillus sclerotiicarbonarius (strain CBS 121057 / IBT 28362)</name>
    <dbReference type="NCBI Taxonomy" id="1448318"/>
    <lineage>
        <taxon>Eukaryota</taxon>
        <taxon>Fungi</taxon>
        <taxon>Dikarya</taxon>
        <taxon>Ascomycota</taxon>
        <taxon>Pezizomycotina</taxon>
        <taxon>Eurotiomycetes</taxon>
        <taxon>Eurotiomycetidae</taxon>
        <taxon>Eurotiales</taxon>
        <taxon>Aspergillaceae</taxon>
        <taxon>Aspergillus</taxon>
        <taxon>Aspergillus subgen. Circumdati</taxon>
    </lineage>
</organism>
<proteinExistence type="predicted"/>
<evidence type="ECO:0000256" key="1">
    <source>
        <dbReference type="SAM" id="MobiDB-lite"/>
    </source>
</evidence>
<dbReference type="EMBL" id="KZ826458">
    <property type="protein sequence ID" value="PYI00326.1"/>
    <property type="molecule type" value="Genomic_DNA"/>
</dbReference>